<keyword evidence="5" id="KW-0645">Protease</keyword>
<sequence>MPAYAGCASGAIDVRNVRTMGVLITVLAVCAVAGVILLAMSVRNVQQYEKGVVFRFGRLLPDIRGPGLRVIRPIGDRMQKVSVQTEVLGIPPQGSITADNVTLTVDAVVYFRVIDPVKALVNVRNYPGAVSQIAQTSLRAVIGRADLDTLLSDRDHINAELKKVMDAPTEEPWGLRIERVEIKDIALPESMMRSMSKQAEAERERRARVIAADGEFQASQRLSDAAATMADTPGALQLRLLQTVVDVSAEKNSTLVMPFPVELLRFFEHQTRDTGDESEERVVRRNGARSALPERQEPSDVPEVTMPARPRSGGRAAVAQERRDNWPARTDTDSDASHASG</sequence>
<feature type="domain" description="Band 7" evidence="4">
    <location>
        <begin position="40"/>
        <end position="199"/>
    </location>
</feature>
<keyword evidence="3" id="KW-0472">Membrane</keyword>
<feature type="compositionally biased region" description="Basic and acidic residues" evidence="2">
    <location>
        <begin position="272"/>
        <end position="283"/>
    </location>
</feature>
<gene>
    <name evidence="5" type="ORF">M2283_001908</name>
</gene>
<keyword evidence="5" id="KW-0378">Hydrolase</keyword>
<proteinExistence type="inferred from homology"/>
<dbReference type="GO" id="GO:0008233">
    <property type="term" value="F:peptidase activity"/>
    <property type="evidence" value="ECO:0007669"/>
    <property type="project" value="UniProtKB-KW"/>
</dbReference>
<dbReference type="SMART" id="SM00244">
    <property type="entry name" value="PHB"/>
    <property type="match status" value="1"/>
</dbReference>
<comment type="caution">
    <text evidence="5">The sequence shown here is derived from an EMBL/GenBank/DDBJ whole genome shotgun (WGS) entry which is preliminary data.</text>
</comment>
<dbReference type="SUPFAM" id="SSF117892">
    <property type="entry name" value="Band 7/SPFH domain"/>
    <property type="match status" value="1"/>
</dbReference>
<comment type="similarity">
    <text evidence="1">Belongs to the band 7/mec-2 family.</text>
</comment>
<dbReference type="GO" id="GO:0006508">
    <property type="term" value="P:proteolysis"/>
    <property type="evidence" value="ECO:0007669"/>
    <property type="project" value="UniProtKB-KW"/>
</dbReference>
<evidence type="ECO:0000256" key="1">
    <source>
        <dbReference type="ARBA" id="ARBA00008164"/>
    </source>
</evidence>
<dbReference type="Gene3D" id="6.10.250.2090">
    <property type="match status" value="1"/>
</dbReference>
<dbReference type="Pfam" id="PF01145">
    <property type="entry name" value="Band_7"/>
    <property type="match status" value="1"/>
</dbReference>
<dbReference type="PRINTS" id="PR00721">
    <property type="entry name" value="STOMATIN"/>
</dbReference>
<dbReference type="InterPro" id="IPR001972">
    <property type="entry name" value="Stomatin_HflK_fam"/>
</dbReference>
<keyword evidence="3" id="KW-0812">Transmembrane</keyword>
<dbReference type="InterPro" id="IPR036013">
    <property type="entry name" value="Band_7/SPFH_dom_sf"/>
</dbReference>
<keyword evidence="6" id="KW-1185">Reference proteome</keyword>
<dbReference type="PANTHER" id="PTHR10264:SF19">
    <property type="entry name" value="AT06885P-RELATED"/>
    <property type="match status" value="1"/>
</dbReference>
<feature type="compositionally biased region" description="Basic and acidic residues" evidence="2">
    <location>
        <begin position="320"/>
        <end position="341"/>
    </location>
</feature>
<name>A0ABT6LE85_9ACTN</name>
<dbReference type="InterPro" id="IPR001107">
    <property type="entry name" value="Band_7"/>
</dbReference>
<keyword evidence="3" id="KW-1133">Transmembrane helix</keyword>
<feature type="transmembrane region" description="Helical" evidence="3">
    <location>
        <begin position="20"/>
        <end position="40"/>
    </location>
</feature>
<evidence type="ECO:0000256" key="2">
    <source>
        <dbReference type="SAM" id="MobiDB-lite"/>
    </source>
</evidence>
<dbReference type="Proteomes" id="UP001160499">
    <property type="component" value="Unassembled WGS sequence"/>
</dbReference>
<evidence type="ECO:0000313" key="6">
    <source>
        <dbReference type="Proteomes" id="UP001160499"/>
    </source>
</evidence>
<dbReference type="PANTHER" id="PTHR10264">
    <property type="entry name" value="BAND 7 PROTEIN-RELATED"/>
    <property type="match status" value="1"/>
</dbReference>
<dbReference type="Gene3D" id="3.30.479.30">
    <property type="entry name" value="Band 7 domain"/>
    <property type="match status" value="1"/>
</dbReference>
<dbReference type="InterPro" id="IPR043202">
    <property type="entry name" value="Band-7_stomatin-like"/>
</dbReference>
<reference evidence="5 6" key="1">
    <citation type="submission" date="2023-04" db="EMBL/GenBank/DDBJ databases">
        <title>Forest soil microbial communities from Buena Vista Peninsula, Colon Province, Panama.</title>
        <authorList>
            <person name="Bouskill N."/>
        </authorList>
    </citation>
    <scope>NUCLEOTIDE SEQUENCE [LARGE SCALE GENOMIC DNA]</scope>
    <source>
        <strain evidence="5 6">GGS1</strain>
    </source>
</reference>
<evidence type="ECO:0000313" key="5">
    <source>
        <dbReference type="EMBL" id="MDH6214625.1"/>
    </source>
</evidence>
<feature type="region of interest" description="Disordered" evidence="2">
    <location>
        <begin position="272"/>
        <end position="341"/>
    </location>
</feature>
<accession>A0ABT6LE85</accession>
<protein>
    <submittedName>
        <fullName evidence="5">Regulator of protease activity HflC (Stomatin/prohibitin superfamily)</fullName>
    </submittedName>
</protein>
<dbReference type="EMBL" id="JARXVH010000003">
    <property type="protein sequence ID" value="MDH6214625.1"/>
    <property type="molecule type" value="Genomic_DNA"/>
</dbReference>
<evidence type="ECO:0000259" key="4">
    <source>
        <dbReference type="SMART" id="SM00244"/>
    </source>
</evidence>
<evidence type="ECO:0000256" key="3">
    <source>
        <dbReference type="SAM" id="Phobius"/>
    </source>
</evidence>
<organism evidence="5 6">
    <name type="scientific">Streptomyces pseudovenezuelae</name>
    <dbReference type="NCBI Taxonomy" id="67350"/>
    <lineage>
        <taxon>Bacteria</taxon>
        <taxon>Bacillati</taxon>
        <taxon>Actinomycetota</taxon>
        <taxon>Actinomycetes</taxon>
        <taxon>Kitasatosporales</taxon>
        <taxon>Streptomycetaceae</taxon>
        <taxon>Streptomyces</taxon>
        <taxon>Streptomyces aurantiacus group</taxon>
    </lineage>
</organism>